<dbReference type="GO" id="GO:0009307">
    <property type="term" value="P:DNA restriction-modification system"/>
    <property type="evidence" value="ECO:0007669"/>
    <property type="project" value="UniProtKB-KW"/>
</dbReference>
<evidence type="ECO:0000256" key="3">
    <source>
        <dbReference type="ARBA" id="ARBA00023125"/>
    </source>
</evidence>
<dbReference type="OrthoDB" id="9811611at2"/>
<comment type="similarity">
    <text evidence="1">Belongs to the type-I restriction system S methylase family.</text>
</comment>
<dbReference type="InterPro" id="IPR052021">
    <property type="entry name" value="Type-I_RS_S_subunit"/>
</dbReference>
<organism evidence="5 6">
    <name type="scientific">Leptospira fletcheri</name>
    <dbReference type="NCBI Taxonomy" id="2484981"/>
    <lineage>
        <taxon>Bacteria</taxon>
        <taxon>Pseudomonadati</taxon>
        <taxon>Spirochaetota</taxon>
        <taxon>Spirochaetia</taxon>
        <taxon>Leptospirales</taxon>
        <taxon>Leptospiraceae</taxon>
        <taxon>Leptospira</taxon>
    </lineage>
</organism>
<evidence type="ECO:0000256" key="1">
    <source>
        <dbReference type="ARBA" id="ARBA00010923"/>
    </source>
</evidence>
<dbReference type="PANTHER" id="PTHR30408">
    <property type="entry name" value="TYPE-1 RESTRICTION ENZYME ECOKI SPECIFICITY PROTEIN"/>
    <property type="match status" value="1"/>
</dbReference>
<dbReference type="SUPFAM" id="SSF116734">
    <property type="entry name" value="DNA methylase specificity domain"/>
    <property type="match status" value="1"/>
</dbReference>
<dbReference type="Proteomes" id="UP000298458">
    <property type="component" value="Unassembled WGS sequence"/>
</dbReference>
<dbReference type="InterPro" id="IPR000055">
    <property type="entry name" value="Restrct_endonuc_typeI_TRD"/>
</dbReference>
<accession>A0A4R9GB54</accession>
<dbReference type="RefSeq" id="WP_135768675.1">
    <property type="nucleotide sequence ID" value="NZ_RQET01000009.1"/>
</dbReference>
<dbReference type="EMBL" id="RQET01000009">
    <property type="protein sequence ID" value="TGK08988.1"/>
    <property type="molecule type" value="Genomic_DNA"/>
</dbReference>
<evidence type="ECO:0000259" key="4">
    <source>
        <dbReference type="Pfam" id="PF01420"/>
    </source>
</evidence>
<evidence type="ECO:0000313" key="5">
    <source>
        <dbReference type="EMBL" id="TGK08988.1"/>
    </source>
</evidence>
<keyword evidence="6" id="KW-1185">Reference proteome</keyword>
<protein>
    <recommendedName>
        <fullName evidence="4">Type I restriction modification DNA specificity domain-containing protein</fullName>
    </recommendedName>
</protein>
<dbReference type="PANTHER" id="PTHR30408:SF12">
    <property type="entry name" value="TYPE I RESTRICTION ENZYME MJAVIII SPECIFICITY SUBUNIT"/>
    <property type="match status" value="1"/>
</dbReference>
<dbReference type="Pfam" id="PF01420">
    <property type="entry name" value="Methylase_S"/>
    <property type="match status" value="1"/>
</dbReference>
<dbReference type="Gene3D" id="3.90.220.20">
    <property type="entry name" value="DNA methylase specificity domains"/>
    <property type="match status" value="1"/>
</dbReference>
<feature type="domain" description="Type I restriction modification DNA specificity" evidence="4">
    <location>
        <begin position="20"/>
        <end position="131"/>
    </location>
</feature>
<dbReference type="AlphaFoldDB" id="A0A4R9GB54"/>
<comment type="caution">
    <text evidence="5">The sequence shown here is derived from an EMBL/GenBank/DDBJ whole genome shotgun (WGS) entry which is preliminary data.</text>
</comment>
<reference evidence="5" key="1">
    <citation type="journal article" date="2019" name="PLoS Negl. Trop. Dis.">
        <title>Revisiting the worldwide diversity of Leptospira species in the environment.</title>
        <authorList>
            <person name="Vincent A.T."/>
            <person name="Schiettekatte O."/>
            <person name="Bourhy P."/>
            <person name="Veyrier F.J."/>
            <person name="Picardeau M."/>
        </authorList>
    </citation>
    <scope>NUCLEOTIDE SEQUENCE [LARGE SCALE GENOMIC DNA]</scope>
    <source>
        <strain evidence="5">SSW15</strain>
    </source>
</reference>
<keyword evidence="2" id="KW-0680">Restriction system</keyword>
<sequence>MPFLQGSHIVHFQPADIKYVSKSAHKNVESWIIKKGWILVTRSGTFGRIALCEDDWDGWAASEHILRIIPDETKCTSGYLYAFLNSPIGQAQLTSKIYGAVVDELTEEQTKSILVPMPRTKKQKEQADLINVEAHKAMKKKLEAIKLTEQSLDKMNQMLKIRD</sequence>
<proteinExistence type="inferred from homology"/>
<gene>
    <name evidence="5" type="ORF">EHO60_13255</name>
</gene>
<dbReference type="InterPro" id="IPR044946">
    <property type="entry name" value="Restrct_endonuc_typeI_TRD_sf"/>
</dbReference>
<evidence type="ECO:0000313" key="6">
    <source>
        <dbReference type="Proteomes" id="UP000298458"/>
    </source>
</evidence>
<keyword evidence="3" id="KW-0238">DNA-binding</keyword>
<dbReference type="GO" id="GO:0003677">
    <property type="term" value="F:DNA binding"/>
    <property type="evidence" value="ECO:0007669"/>
    <property type="project" value="UniProtKB-KW"/>
</dbReference>
<name>A0A4R9GB54_9LEPT</name>
<evidence type="ECO:0000256" key="2">
    <source>
        <dbReference type="ARBA" id="ARBA00022747"/>
    </source>
</evidence>